<evidence type="ECO:0000256" key="1">
    <source>
        <dbReference type="SAM" id="MobiDB-lite"/>
    </source>
</evidence>
<feature type="compositionally biased region" description="Pro residues" evidence="1">
    <location>
        <begin position="20"/>
        <end position="31"/>
    </location>
</feature>
<keyword evidence="3" id="KW-1185">Reference proteome</keyword>
<dbReference type="EMBL" id="LUEZ02000040">
    <property type="protein sequence ID" value="RDB26170.1"/>
    <property type="molecule type" value="Genomic_DNA"/>
</dbReference>
<dbReference type="AlphaFoldDB" id="A0A369JY65"/>
<feature type="compositionally biased region" description="Low complexity" evidence="1">
    <location>
        <begin position="84"/>
        <end position="93"/>
    </location>
</feature>
<feature type="compositionally biased region" description="Low complexity" evidence="1">
    <location>
        <begin position="150"/>
        <end position="161"/>
    </location>
</feature>
<accession>A0A369JY65</accession>
<feature type="region of interest" description="Disordered" evidence="1">
    <location>
        <begin position="130"/>
        <end position="188"/>
    </location>
</feature>
<dbReference type="STRING" id="39966.A0A369JY65"/>
<feature type="region of interest" description="Disordered" evidence="1">
    <location>
        <begin position="20"/>
        <end position="98"/>
    </location>
</feature>
<sequence length="188" mass="19656">MYKSNCTGCYPYQNQAPPPQYAQVLPPPPLPHHAQQGFHPHPHAPHQGYPVHQGHPPPQQYAAGAAPPPPQQYAAGAPPPPPQQYAAGAPPGYLSAQSMYQSYNGQPGYYMQQPQYNYGFPQGPGFTGYTGHSYVPAPGPGGFPPQHSAQQGPPVQQGPSGAHDNQGGPSGPHHVGAPEPAASSTKGV</sequence>
<organism evidence="2 3">
    <name type="scientific">Hypsizygus marmoreus</name>
    <name type="common">White beech mushroom</name>
    <name type="synonym">Agaricus marmoreus</name>
    <dbReference type="NCBI Taxonomy" id="39966"/>
    <lineage>
        <taxon>Eukaryota</taxon>
        <taxon>Fungi</taxon>
        <taxon>Dikarya</taxon>
        <taxon>Basidiomycota</taxon>
        <taxon>Agaricomycotina</taxon>
        <taxon>Agaricomycetes</taxon>
        <taxon>Agaricomycetidae</taxon>
        <taxon>Agaricales</taxon>
        <taxon>Tricholomatineae</taxon>
        <taxon>Lyophyllaceae</taxon>
        <taxon>Hypsizygus</taxon>
    </lineage>
</organism>
<evidence type="ECO:0000313" key="3">
    <source>
        <dbReference type="Proteomes" id="UP000076154"/>
    </source>
</evidence>
<protein>
    <submittedName>
        <fullName evidence="2">Uncharacterized protein</fullName>
    </submittedName>
</protein>
<feature type="compositionally biased region" description="Pro residues" evidence="1">
    <location>
        <begin position="66"/>
        <end position="83"/>
    </location>
</feature>
<evidence type="ECO:0000313" key="2">
    <source>
        <dbReference type="EMBL" id="RDB26170.1"/>
    </source>
</evidence>
<gene>
    <name evidence="2" type="ORF">Hypma_006934</name>
</gene>
<proteinExistence type="predicted"/>
<comment type="caution">
    <text evidence="2">The sequence shown here is derived from an EMBL/GenBank/DDBJ whole genome shotgun (WGS) entry which is preliminary data.</text>
</comment>
<name>A0A369JY65_HYPMA</name>
<reference evidence="2" key="1">
    <citation type="submission" date="2018-04" db="EMBL/GenBank/DDBJ databases">
        <title>Whole genome sequencing of Hypsizygus marmoreus.</title>
        <authorList>
            <person name="Choi I.-G."/>
            <person name="Min B."/>
            <person name="Kim J.-G."/>
            <person name="Kim S."/>
            <person name="Oh Y.-L."/>
            <person name="Kong W.-S."/>
            <person name="Park H."/>
            <person name="Jeong J."/>
            <person name="Song E.-S."/>
        </authorList>
    </citation>
    <scope>NUCLEOTIDE SEQUENCE [LARGE SCALE GENOMIC DNA]</scope>
    <source>
        <strain evidence="2">51987-8</strain>
    </source>
</reference>
<dbReference type="InParanoid" id="A0A369JY65"/>
<dbReference type="Proteomes" id="UP000076154">
    <property type="component" value="Unassembled WGS sequence"/>
</dbReference>